<reference evidence="2" key="1">
    <citation type="submission" date="2022-11" db="UniProtKB">
        <authorList>
            <consortium name="WormBaseParasite"/>
        </authorList>
    </citation>
    <scope>IDENTIFICATION</scope>
</reference>
<sequence length="86" mass="9497">MTRPLPKTAKKATKPYKTTQSTYSEVFSTCNTTSSSVVSLFMDYRLSILLYILAKGENLMGLHGIEAAELSLTLNPGKPYPWPAPE</sequence>
<accession>A0A915HEE9</accession>
<proteinExistence type="predicted"/>
<evidence type="ECO:0000313" key="1">
    <source>
        <dbReference type="Proteomes" id="UP000887565"/>
    </source>
</evidence>
<dbReference type="Proteomes" id="UP000887565">
    <property type="component" value="Unplaced"/>
</dbReference>
<dbReference type="WBParaSite" id="nRc.2.0.1.t00063-RA">
    <property type="protein sequence ID" value="nRc.2.0.1.t00063-RA"/>
    <property type="gene ID" value="nRc.2.0.1.g00063"/>
</dbReference>
<protein>
    <submittedName>
        <fullName evidence="2">Uncharacterized protein</fullName>
    </submittedName>
</protein>
<name>A0A915HEE9_ROMCU</name>
<dbReference type="AlphaFoldDB" id="A0A915HEE9"/>
<organism evidence="1 2">
    <name type="scientific">Romanomermis culicivorax</name>
    <name type="common">Nematode worm</name>
    <dbReference type="NCBI Taxonomy" id="13658"/>
    <lineage>
        <taxon>Eukaryota</taxon>
        <taxon>Metazoa</taxon>
        <taxon>Ecdysozoa</taxon>
        <taxon>Nematoda</taxon>
        <taxon>Enoplea</taxon>
        <taxon>Dorylaimia</taxon>
        <taxon>Mermithida</taxon>
        <taxon>Mermithoidea</taxon>
        <taxon>Mermithidae</taxon>
        <taxon>Romanomermis</taxon>
    </lineage>
</organism>
<evidence type="ECO:0000313" key="2">
    <source>
        <dbReference type="WBParaSite" id="nRc.2.0.1.t00063-RA"/>
    </source>
</evidence>
<keyword evidence="1" id="KW-1185">Reference proteome</keyword>